<dbReference type="RefSeq" id="WP_184094396.1">
    <property type="nucleotide sequence ID" value="NZ_AP023367.1"/>
</dbReference>
<protein>
    <submittedName>
        <fullName evidence="1">Uncharacterized protein</fullName>
    </submittedName>
</protein>
<accession>A0A6S6R4Q0</accession>
<dbReference type="KEGG" id="acel:acsn021_16300"/>
<sequence length="73" mass="8356">MGDKIVKVCKKCSGFDVEDLKDILKSKQFSTGCIHKCKKKCPELEGKVYGYIKGDFTVCEKKKDFFEKIKSLL</sequence>
<keyword evidence="2" id="KW-1185">Reference proteome</keyword>
<gene>
    <name evidence="1" type="ORF">acsn021_16300</name>
</gene>
<reference evidence="1 2" key="1">
    <citation type="journal article" date="2016" name="Int. J. Syst. Evol. Microbiol.">
        <title>Descriptions of Anaerotaenia torta gen. nov., sp. nov. and Anaerocolumna cellulosilytica gen. nov., sp. nov. isolated from a methanogenic reactor of cattle waste.</title>
        <authorList>
            <person name="Uek A."/>
            <person name="Ohtaki Y."/>
            <person name="Kaku N."/>
            <person name="Ueki K."/>
        </authorList>
    </citation>
    <scope>NUCLEOTIDE SEQUENCE [LARGE SCALE GENOMIC DNA]</scope>
    <source>
        <strain evidence="1 2">SN021</strain>
    </source>
</reference>
<evidence type="ECO:0000313" key="1">
    <source>
        <dbReference type="EMBL" id="BCJ94061.1"/>
    </source>
</evidence>
<name>A0A6S6R4Q0_9FIRM</name>
<dbReference type="AlphaFoldDB" id="A0A6S6R4Q0"/>
<dbReference type="EMBL" id="AP023367">
    <property type="protein sequence ID" value="BCJ94061.1"/>
    <property type="molecule type" value="Genomic_DNA"/>
</dbReference>
<dbReference type="Proteomes" id="UP000515561">
    <property type="component" value="Chromosome"/>
</dbReference>
<proteinExistence type="predicted"/>
<organism evidence="1 2">
    <name type="scientific">Anaerocolumna cellulosilytica</name>
    <dbReference type="NCBI Taxonomy" id="433286"/>
    <lineage>
        <taxon>Bacteria</taxon>
        <taxon>Bacillati</taxon>
        <taxon>Bacillota</taxon>
        <taxon>Clostridia</taxon>
        <taxon>Lachnospirales</taxon>
        <taxon>Lachnospiraceae</taxon>
        <taxon>Anaerocolumna</taxon>
    </lineage>
</organism>
<evidence type="ECO:0000313" key="2">
    <source>
        <dbReference type="Proteomes" id="UP000515561"/>
    </source>
</evidence>